<evidence type="ECO:0000313" key="1">
    <source>
        <dbReference type="EMBL" id="CAF1856303.1"/>
    </source>
</evidence>
<name>A0A816JZP9_BRANA</name>
<reference evidence="1" key="1">
    <citation type="submission" date="2021-01" db="EMBL/GenBank/DDBJ databases">
        <authorList>
            <consortium name="Genoscope - CEA"/>
            <person name="William W."/>
        </authorList>
    </citation>
    <scope>NUCLEOTIDE SEQUENCE</scope>
</reference>
<dbReference type="AlphaFoldDB" id="A0A816JZP9"/>
<sequence length="85" mass="9859">MEMLFRSRTAIVKSAFSVRFYAVFPAKKGETEPDDTEPSREMHCLVLKYWGLRDGSLRFGGDLFSWVELQQSIYVFLGDIKSLFL</sequence>
<proteinExistence type="predicted"/>
<gene>
    <name evidence="1" type="ORF">DARMORV10_C04P41490.1</name>
</gene>
<accession>A0A816JZP9</accession>
<protein>
    <submittedName>
        <fullName evidence="1">(rape) hypothetical protein</fullName>
    </submittedName>
</protein>
<organism evidence="1">
    <name type="scientific">Brassica napus</name>
    <name type="common">Rape</name>
    <dbReference type="NCBI Taxonomy" id="3708"/>
    <lineage>
        <taxon>Eukaryota</taxon>
        <taxon>Viridiplantae</taxon>
        <taxon>Streptophyta</taxon>
        <taxon>Embryophyta</taxon>
        <taxon>Tracheophyta</taxon>
        <taxon>Spermatophyta</taxon>
        <taxon>Magnoliopsida</taxon>
        <taxon>eudicotyledons</taxon>
        <taxon>Gunneridae</taxon>
        <taxon>Pentapetalae</taxon>
        <taxon>rosids</taxon>
        <taxon>malvids</taxon>
        <taxon>Brassicales</taxon>
        <taxon>Brassicaceae</taxon>
        <taxon>Brassiceae</taxon>
        <taxon>Brassica</taxon>
    </lineage>
</organism>
<dbReference type="Proteomes" id="UP001295469">
    <property type="component" value="Chromosome C04"/>
</dbReference>
<dbReference type="EMBL" id="HG994368">
    <property type="protein sequence ID" value="CAF1856303.1"/>
    <property type="molecule type" value="Genomic_DNA"/>
</dbReference>